<dbReference type="EMBL" id="JAMYWD010000012">
    <property type="protein sequence ID" value="KAJ4950881.1"/>
    <property type="molecule type" value="Genomic_DNA"/>
</dbReference>
<organism evidence="2 3">
    <name type="scientific">Protea cynaroides</name>
    <dbReference type="NCBI Taxonomy" id="273540"/>
    <lineage>
        <taxon>Eukaryota</taxon>
        <taxon>Viridiplantae</taxon>
        <taxon>Streptophyta</taxon>
        <taxon>Embryophyta</taxon>
        <taxon>Tracheophyta</taxon>
        <taxon>Spermatophyta</taxon>
        <taxon>Magnoliopsida</taxon>
        <taxon>Proteales</taxon>
        <taxon>Proteaceae</taxon>
        <taxon>Protea</taxon>
    </lineage>
</organism>
<name>A0A9Q0JT95_9MAGN</name>
<evidence type="ECO:0000256" key="1">
    <source>
        <dbReference type="SAM" id="MobiDB-lite"/>
    </source>
</evidence>
<protein>
    <submittedName>
        <fullName evidence="2">Uncharacterized protein</fullName>
    </submittedName>
</protein>
<sequence>MGRGRRHSPFGGGLQRWRPQEYLDWVCQKRTRLIRPRRSPPYLGEFSWKEWMLLCDATALDISCQNPPYMIYDILIGFSPSEEDDDESCIQDPGPSDGKLSDRLAGRISPAEEPPGSCGNKKGGGMPPVFGVDVVVASVASQTVVVGVIKQMVFDGICEKPRDEQSQSSSVGEYLAAIHLPDH</sequence>
<feature type="region of interest" description="Disordered" evidence="1">
    <location>
        <begin position="82"/>
        <end position="123"/>
    </location>
</feature>
<dbReference type="AlphaFoldDB" id="A0A9Q0JT95"/>
<proteinExistence type="predicted"/>
<evidence type="ECO:0000313" key="2">
    <source>
        <dbReference type="EMBL" id="KAJ4950881.1"/>
    </source>
</evidence>
<reference evidence="2" key="1">
    <citation type="journal article" date="2023" name="Plant J.">
        <title>The genome of the king protea, Protea cynaroides.</title>
        <authorList>
            <person name="Chang J."/>
            <person name="Duong T.A."/>
            <person name="Schoeman C."/>
            <person name="Ma X."/>
            <person name="Roodt D."/>
            <person name="Barker N."/>
            <person name="Li Z."/>
            <person name="Van de Peer Y."/>
            <person name="Mizrachi E."/>
        </authorList>
    </citation>
    <scope>NUCLEOTIDE SEQUENCE</scope>
    <source>
        <tissue evidence="2">Young leaves</tissue>
    </source>
</reference>
<dbReference type="Proteomes" id="UP001141806">
    <property type="component" value="Unassembled WGS sequence"/>
</dbReference>
<comment type="caution">
    <text evidence="2">The sequence shown here is derived from an EMBL/GenBank/DDBJ whole genome shotgun (WGS) entry which is preliminary data.</text>
</comment>
<dbReference type="OrthoDB" id="773986at2759"/>
<evidence type="ECO:0000313" key="3">
    <source>
        <dbReference type="Proteomes" id="UP001141806"/>
    </source>
</evidence>
<gene>
    <name evidence="2" type="ORF">NE237_027713</name>
</gene>
<accession>A0A9Q0JT95</accession>
<keyword evidence="3" id="KW-1185">Reference proteome</keyword>